<evidence type="ECO:0008006" key="4">
    <source>
        <dbReference type="Google" id="ProtNLM"/>
    </source>
</evidence>
<dbReference type="EMBL" id="CP049811">
    <property type="protein sequence ID" value="QIK41302.1"/>
    <property type="molecule type" value="Genomic_DNA"/>
</dbReference>
<name>A0A6G7VN01_9RHOB</name>
<feature type="signal peptide" evidence="1">
    <location>
        <begin position="1"/>
        <end position="23"/>
    </location>
</feature>
<organism evidence="2 3">
    <name type="scientific">Pontivivens nitratireducens</name>
    <dbReference type="NCBI Taxonomy" id="2758038"/>
    <lineage>
        <taxon>Bacteria</taxon>
        <taxon>Pseudomonadati</taxon>
        <taxon>Pseudomonadota</taxon>
        <taxon>Alphaproteobacteria</taxon>
        <taxon>Rhodobacterales</taxon>
        <taxon>Paracoccaceae</taxon>
        <taxon>Pontivivens</taxon>
    </lineage>
</organism>
<keyword evidence="1" id="KW-0732">Signal</keyword>
<dbReference type="KEGG" id="mon:G8E03_11285"/>
<protein>
    <recommendedName>
        <fullName evidence="4">PRC-barrel domain-containing protein</fullName>
    </recommendedName>
</protein>
<evidence type="ECO:0000313" key="2">
    <source>
        <dbReference type="EMBL" id="QIK41302.1"/>
    </source>
</evidence>
<keyword evidence="3" id="KW-1185">Reference proteome</keyword>
<gene>
    <name evidence="2" type="ORF">G8E03_11285</name>
</gene>
<dbReference type="AlphaFoldDB" id="A0A6G7VN01"/>
<evidence type="ECO:0000313" key="3">
    <source>
        <dbReference type="Proteomes" id="UP000500791"/>
    </source>
</evidence>
<proteinExistence type="predicted"/>
<feature type="chain" id="PRO_5026117091" description="PRC-barrel domain-containing protein" evidence="1">
    <location>
        <begin position="24"/>
        <end position="210"/>
    </location>
</feature>
<reference evidence="2 3" key="1">
    <citation type="submission" date="2020-03" db="EMBL/GenBank/DDBJ databases">
        <title>Complete genome sequence of Monaibacterium sp. ALG8 with diverse plasmids.</title>
        <authorList>
            <person name="Sun C."/>
        </authorList>
    </citation>
    <scope>NUCLEOTIDE SEQUENCE [LARGE SCALE GENOMIC DNA]</scope>
    <source>
        <strain evidence="2 3">ALG8</strain>
    </source>
</reference>
<accession>A0A6G7VN01</accession>
<dbReference type="Proteomes" id="UP000500791">
    <property type="component" value="Chromosome"/>
</dbReference>
<sequence length="210" mass="21154">MTFMKKTLAASTALALVAAPAFSQTTPTVNAEASAEAQVQIEKDGDNGVNSVGDALGATGDFATDTVGGAVNLAGDAVTATGEFVAGTGSAITGLLEGPGADMTTTATVYRFVPAEELDARVAKGTPVTGLDNASLIGEYVTTLDGTQIGRIGEVERTEAGALQTLTLDTNVTDAEFKLMASATTKTDDGIILALTDAEFVAIVEATEAD</sequence>
<evidence type="ECO:0000256" key="1">
    <source>
        <dbReference type="SAM" id="SignalP"/>
    </source>
</evidence>